<comment type="caution">
    <text evidence="2">The sequence shown here is derived from an EMBL/GenBank/DDBJ whole genome shotgun (WGS) entry which is preliminary data.</text>
</comment>
<dbReference type="AlphaFoldDB" id="A0A5A7MTC5"/>
<proteinExistence type="predicted"/>
<dbReference type="InterPro" id="IPR009649">
    <property type="entry name" value="TraU"/>
</dbReference>
<feature type="signal peptide" evidence="1">
    <location>
        <begin position="1"/>
        <end position="30"/>
    </location>
</feature>
<dbReference type="NCBIfam" id="NF010297">
    <property type="entry name" value="PRK13737.1"/>
    <property type="match status" value="1"/>
</dbReference>
<accession>A0A5A7MTC5</accession>
<organism evidence="2 3">
    <name type="scientific">Iodidimonas gelatinilytica</name>
    <dbReference type="NCBI Taxonomy" id="1236966"/>
    <lineage>
        <taxon>Bacteria</taxon>
        <taxon>Pseudomonadati</taxon>
        <taxon>Pseudomonadota</taxon>
        <taxon>Alphaproteobacteria</taxon>
        <taxon>Iodidimonadales</taxon>
        <taxon>Iodidimonadaceae</taxon>
        <taxon>Iodidimonas</taxon>
    </lineage>
</organism>
<dbReference type="Proteomes" id="UP000322084">
    <property type="component" value="Unassembled WGS sequence"/>
</dbReference>
<evidence type="ECO:0000256" key="1">
    <source>
        <dbReference type="SAM" id="SignalP"/>
    </source>
</evidence>
<protein>
    <submittedName>
        <fullName evidence="2">Conjugal transfer protein TraU</fullName>
    </submittedName>
</protein>
<dbReference type="Pfam" id="PF06834">
    <property type="entry name" value="TraU"/>
    <property type="match status" value="1"/>
</dbReference>
<reference evidence="2 3" key="1">
    <citation type="submission" date="2019-09" db="EMBL/GenBank/DDBJ databases">
        <title>NBRP : Genome information of microbial organism related human and environment.</title>
        <authorList>
            <person name="Hattori M."/>
            <person name="Oshima K."/>
            <person name="Inaba H."/>
            <person name="Suda W."/>
            <person name="Sakamoto M."/>
            <person name="Iino T."/>
            <person name="Kitahara M."/>
            <person name="Oshida Y."/>
            <person name="Iida T."/>
            <person name="Kudo T."/>
            <person name="Itoh T."/>
            <person name="Ohkuma M."/>
        </authorList>
    </citation>
    <scope>NUCLEOTIDE SEQUENCE [LARGE SCALE GENOMIC DNA]</scope>
    <source>
        <strain evidence="2 3">Hi-2</strain>
    </source>
</reference>
<dbReference type="EMBL" id="BKCL01000014">
    <property type="protein sequence ID" value="GEQ99201.1"/>
    <property type="molecule type" value="Genomic_DNA"/>
</dbReference>
<feature type="chain" id="PRO_5022764055" evidence="1">
    <location>
        <begin position="31"/>
        <end position="339"/>
    </location>
</feature>
<gene>
    <name evidence="2" type="primary">traU</name>
    <name evidence="2" type="ORF">JCM17844_28380</name>
</gene>
<sequence length="339" mass="36704">MWGAWPMKRPFTLLILTGLLFIAAPHPVKAGVCTGNFVNPITDICWDCIFPISIGPITVFDERPDPPNPDTLLCACPTTVPPFVRIGITIGFWEPARLVDVTKRPYCFVNLGGLELDAGIGAGQTKTSSGGGGTHNANWHLHWYVYPIYALLELFTDSLCMTESSFDIAYITELDPLWLDDELTFLLNPEAVLFANPAAQAACAADCVAASAHLPLDSLFWCGGCQGSMYPLGGNVSGHVGSIQSALMATERMAYKLGREFVLLGSSGTEALCRKVPRPVLKKTEWRTQQTNPVAATSGPFACNPLGRSSVPYEAGKEIPLTGEDFGFLIWRKRNCCAG</sequence>
<evidence type="ECO:0000313" key="3">
    <source>
        <dbReference type="Proteomes" id="UP000322084"/>
    </source>
</evidence>
<name>A0A5A7MTC5_9PROT</name>
<keyword evidence="1" id="KW-0732">Signal</keyword>
<evidence type="ECO:0000313" key="2">
    <source>
        <dbReference type="EMBL" id="GEQ99201.1"/>
    </source>
</evidence>